<accession>A0A0J0XX42</accession>
<dbReference type="Proteomes" id="UP000053611">
    <property type="component" value="Unassembled WGS sequence"/>
</dbReference>
<name>A0A0J0XX42_9TREE</name>
<evidence type="ECO:0000313" key="1">
    <source>
        <dbReference type="EMBL" id="KLT45608.1"/>
    </source>
</evidence>
<dbReference type="GeneID" id="28979924"/>
<proteinExistence type="predicted"/>
<organism evidence="1 2">
    <name type="scientific">Cutaneotrichosporon oleaginosum</name>
    <dbReference type="NCBI Taxonomy" id="879819"/>
    <lineage>
        <taxon>Eukaryota</taxon>
        <taxon>Fungi</taxon>
        <taxon>Dikarya</taxon>
        <taxon>Basidiomycota</taxon>
        <taxon>Agaricomycotina</taxon>
        <taxon>Tremellomycetes</taxon>
        <taxon>Trichosporonales</taxon>
        <taxon>Trichosporonaceae</taxon>
        <taxon>Cutaneotrichosporon</taxon>
    </lineage>
</organism>
<reference evidence="1 2" key="1">
    <citation type="submission" date="2015-03" db="EMBL/GenBank/DDBJ databases">
        <title>Genomics and transcriptomics of the oil-accumulating basidiomycete yeast T. oleaginosus allow insights into substrate utilization and the diverse evolutionary trajectories of mating systems in fungi.</title>
        <authorList>
            <consortium name="DOE Joint Genome Institute"/>
            <person name="Kourist R."/>
            <person name="Kracht O."/>
            <person name="Bracharz F."/>
            <person name="Lipzen A."/>
            <person name="Nolan M."/>
            <person name="Ohm R."/>
            <person name="Grigoriev I."/>
            <person name="Sun S."/>
            <person name="Heitman J."/>
            <person name="Bruck T."/>
            <person name="Nowrousian M."/>
        </authorList>
    </citation>
    <scope>NUCLEOTIDE SEQUENCE [LARGE SCALE GENOMIC DNA]</scope>
    <source>
        <strain evidence="1 2">IBC0246</strain>
    </source>
</reference>
<dbReference type="EMBL" id="KQ087180">
    <property type="protein sequence ID" value="KLT45608.1"/>
    <property type="molecule type" value="Genomic_DNA"/>
</dbReference>
<dbReference type="AlphaFoldDB" id="A0A0J0XX42"/>
<protein>
    <submittedName>
        <fullName evidence="1">Uncharacterized protein</fullName>
    </submittedName>
</protein>
<sequence length="194" mass="20548">MFSGANSCSWQPRATGSSRIRPALPLGMPLVSDKDHAIIPDSSRAGVATLALSTLGTNQTAAQPLHAKTWASGTHARSMVAPFDCSARLLACDTSYRAFEGGGHACRNSGRQLWKSSSASRRVSSSTRAAGQCCIPSASSVMSWYGFGGASDRWSKAHPQAQVHTQPLRWRDGLGSHLSLEDATRGCCLLAHAH</sequence>
<gene>
    <name evidence="1" type="ORF">CC85DRAFT_111250</name>
</gene>
<evidence type="ECO:0000313" key="2">
    <source>
        <dbReference type="Proteomes" id="UP000053611"/>
    </source>
</evidence>
<dbReference type="RefSeq" id="XP_018282099.1">
    <property type="nucleotide sequence ID" value="XM_018419321.1"/>
</dbReference>
<keyword evidence="2" id="KW-1185">Reference proteome</keyword>